<evidence type="ECO:0000313" key="3">
    <source>
        <dbReference type="Proteomes" id="UP000307968"/>
    </source>
</evidence>
<accession>A0A4U9HC04</accession>
<feature type="region of interest" description="Disordered" evidence="1">
    <location>
        <begin position="22"/>
        <end position="60"/>
    </location>
</feature>
<evidence type="ECO:0000256" key="1">
    <source>
        <dbReference type="SAM" id="MobiDB-lite"/>
    </source>
</evidence>
<proteinExistence type="predicted"/>
<reference evidence="2 3" key="1">
    <citation type="submission" date="2019-05" db="EMBL/GenBank/DDBJ databases">
        <authorList>
            <consortium name="Pathogen Informatics"/>
        </authorList>
    </citation>
    <scope>NUCLEOTIDE SEQUENCE [LARGE SCALE GENOMIC DNA]</scope>
    <source>
        <strain evidence="2 3">NCTC12971</strain>
    </source>
</reference>
<organism evidence="2 3">
    <name type="scientific">Serratia rubidaea</name>
    <name type="common">Serratia marinorubra</name>
    <dbReference type="NCBI Taxonomy" id="61652"/>
    <lineage>
        <taxon>Bacteria</taxon>
        <taxon>Pseudomonadati</taxon>
        <taxon>Pseudomonadota</taxon>
        <taxon>Gammaproteobacteria</taxon>
        <taxon>Enterobacterales</taxon>
        <taxon>Yersiniaceae</taxon>
        <taxon>Serratia</taxon>
    </lineage>
</organism>
<dbReference type="AlphaFoldDB" id="A0A4U9HC04"/>
<dbReference type="EMBL" id="LR590463">
    <property type="protein sequence ID" value="VTP59659.1"/>
    <property type="molecule type" value="Genomic_DNA"/>
</dbReference>
<name>A0A4U9HC04_SERRU</name>
<sequence>MTDNSVRLVVRAGILTLALLGARPANRLNPTPPPSRSRRRPSSRSVSSARPNVYSSASRR</sequence>
<evidence type="ECO:0000313" key="2">
    <source>
        <dbReference type="EMBL" id="VTP59659.1"/>
    </source>
</evidence>
<dbReference type="Proteomes" id="UP000307968">
    <property type="component" value="Chromosome"/>
</dbReference>
<gene>
    <name evidence="2" type="ORF">NCTC12971_00083</name>
</gene>
<protein>
    <submittedName>
        <fullName evidence="2">Uncharacterized protein</fullName>
    </submittedName>
</protein>